<dbReference type="GO" id="GO:0015297">
    <property type="term" value="F:antiporter activity"/>
    <property type="evidence" value="ECO:0007669"/>
    <property type="project" value="InterPro"/>
</dbReference>
<keyword evidence="2 5" id="KW-0812">Transmembrane</keyword>
<dbReference type="GO" id="GO:1902600">
    <property type="term" value="P:proton transmembrane transport"/>
    <property type="evidence" value="ECO:0007669"/>
    <property type="project" value="InterPro"/>
</dbReference>
<dbReference type="Gene3D" id="1.20.1530.20">
    <property type="match status" value="1"/>
</dbReference>
<dbReference type="PANTHER" id="PTHR43021:SF2">
    <property type="entry name" value="CATION_H+ EXCHANGER DOMAIN-CONTAINING PROTEIN"/>
    <property type="match status" value="1"/>
</dbReference>
<proteinExistence type="predicted"/>
<reference evidence="7 8" key="1">
    <citation type="submission" date="2017-11" db="EMBL/GenBank/DDBJ databases">
        <title>Genome-resolved metagenomics identifies genetic mobility, metabolic interactions, and unexpected diversity in perchlorate-reducing communities.</title>
        <authorList>
            <person name="Barnum T.P."/>
            <person name="Figueroa I.A."/>
            <person name="Carlstrom C.I."/>
            <person name="Lucas L.N."/>
            <person name="Engelbrektson A.L."/>
            <person name="Coates J.D."/>
        </authorList>
    </citation>
    <scope>NUCLEOTIDE SEQUENCE [LARGE SCALE GENOMIC DNA]</scope>
    <source>
        <strain evidence="7">BM706</strain>
    </source>
</reference>
<dbReference type="Proteomes" id="UP000234857">
    <property type="component" value="Unassembled WGS sequence"/>
</dbReference>
<feature type="transmembrane region" description="Helical" evidence="5">
    <location>
        <begin position="375"/>
        <end position="398"/>
    </location>
</feature>
<feature type="transmembrane region" description="Helical" evidence="5">
    <location>
        <begin position="94"/>
        <end position="118"/>
    </location>
</feature>
<feature type="transmembrane region" description="Helical" evidence="5">
    <location>
        <begin position="313"/>
        <end position="331"/>
    </location>
</feature>
<comment type="caution">
    <text evidence="7">The sequence shown here is derived from an EMBL/GenBank/DDBJ whole genome shotgun (WGS) entry which is preliminary data.</text>
</comment>
<accession>A0A2N5ZBA1</accession>
<feature type="domain" description="Cation/H+ exchanger transmembrane" evidence="6">
    <location>
        <begin position="23"/>
        <end position="399"/>
    </location>
</feature>
<feature type="transmembrane region" description="Helical" evidence="5">
    <location>
        <begin position="252"/>
        <end position="268"/>
    </location>
</feature>
<feature type="transmembrane region" description="Helical" evidence="5">
    <location>
        <begin position="343"/>
        <end position="363"/>
    </location>
</feature>
<name>A0A2N5ZBA1_MUIH1</name>
<organism evidence="7 8">
    <name type="scientific">Muiribacterium halophilum</name>
    <dbReference type="NCBI Taxonomy" id="2053465"/>
    <lineage>
        <taxon>Bacteria</taxon>
        <taxon>Candidatus Muiribacteriota</taxon>
        <taxon>Candidatus Muiribacteriia</taxon>
        <taxon>Candidatus Muiribacteriales</taxon>
        <taxon>Candidatus Muiribacteriaceae</taxon>
        <taxon>Candidatus Muiribacterium</taxon>
    </lineage>
</organism>
<evidence type="ECO:0000256" key="1">
    <source>
        <dbReference type="ARBA" id="ARBA00004141"/>
    </source>
</evidence>
<dbReference type="InterPro" id="IPR038770">
    <property type="entry name" value="Na+/solute_symporter_sf"/>
</dbReference>
<evidence type="ECO:0000256" key="2">
    <source>
        <dbReference type="ARBA" id="ARBA00022692"/>
    </source>
</evidence>
<feature type="transmembrane region" description="Helical" evidence="5">
    <location>
        <begin position="38"/>
        <end position="56"/>
    </location>
</feature>
<dbReference type="GO" id="GO:0016020">
    <property type="term" value="C:membrane"/>
    <property type="evidence" value="ECO:0007669"/>
    <property type="project" value="UniProtKB-SubCell"/>
</dbReference>
<evidence type="ECO:0000256" key="4">
    <source>
        <dbReference type="ARBA" id="ARBA00023136"/>
    </source>
</evidence>
<evidence type="ECO:0000313" key="8">
    <source>
        <dbReference type="Proteomes" id="UP000234857"/>
    </source>
</evidence>
<dbReference type="AlphaFoldDB" id="A0A2N5ZBA1"/>
<feature type="transmembrane region" description="Helical" evidence="5">
    <location>
        <begin position="202"/>
        <end position="222"/>
    </location>
</feature>
<evidence type="ECO:0000259" key="6">
    <source>
        <dbReference type="Pfam" id="PF00999"/>
    </source>
</evidence>
<feature type="transmembrane region" description="Helical" evidence="5">
    <location>
        <begin position="68"/>
        <end position="87"/>
    </location>
</feature>
<dbReference type="Pfam" id="PF00999">
    <property type="entry name" value="Na_H_Exchanger"/>
    <property type="match status" value="1"/>
</dbReference>
<dbReference type="PANTHER" id="PTHR43021">
    <property type="entry name" value="NA(+)/H(+) ANTIPORTER-RELATED"/>
    <property type="match status" value="1"/>
</dbReference>
<feature type="transmembrane region" description="Helical" evidence="5">
    <location>
        <begin position="124"/>
        <end position="144"/>
    </location>
</feature>
<evidence type="ECO:0000256" key="5">
    <source>
        <dbReference type="SAM" id="Phobius"/>
    </source>
</evidence>
<keyword evidence="3 5" id="KW-1133">Transmembrane helix</keyword>
<keyword evidence="4 5" id="KW-0472">Membrane</keyword>
<protein>
    <recommendedName>
        <fullName evidence="6">Cation/H+ exchanger transmembrane domain-containing protein</fullName>
    </recommendedName>
</protein>
<feature type="transmembrane region" description="Helical" evidence="5">
    <location>
        <begin position="288"/>
        <end position="307"/>
    </location>
</feature>
<dbReference type="EMBL" id="PKTG01000125">
    <property type="protein sequence ID" value="PLX15936.1"/>
    <property type="molecule type" value="Genomic_DNA"/>
</dbReference>
<dbReference type="InterPro" id="IPR006153">
    <property type="entry name" value="Cation/H_exchanger_TM"/>
</dbReference>
<feature type="transmembrane region" description="Helical" evidence="5">
    <location>
        <begin position="229"/>
        <end position="246"/>
    </location>
</feature>
<sequence>MEASMHQGILASPLFRLGLVSFLAFFSGRYIKKLSLPSLLGFMITGAIMGPSLFNIFDIDFQKSMEFITEISLSFVAVSIGLELNLVTLKKQGVGILVVIFSESFMAFVFVTTGIYLFTKNLPLALVFGAIAPASAPAGTVAVIQECRASGSLTKALYTVVGFDDGLGIIIFGFASAVAKILLGNQIGIHNHTFLEGMKVPLVELSLSILTGFLAGVLFSFLSRKIRNQIEIFMLLFTFILMITGICMQLHLSFILTNMILGIFIVNTQPKKLIVMVEDELKRTMPLLFLLFFVLAGAHLDVANLLALGGISMVYFFLRVFGLILGGSLGAKLGGLEKKIQKYIGLGILSQAGVAIGLSLLVAEEFMEYGEAGIYIGNTVLTTITATSILFAVIGPVLTKIALTKAKEIKV</sequence>
<gene>
    <name evidence="7" type="ORF">C0601_11800</name>
</gene>
<feature type="transmembrane region" description="Helical" evidence="5">
    <location>
        <begin position="6"/>
        <end position="26"/>
    </location>
</feature>
<evidence type="ECO:0000256" key="3">
    <source>
        <dbReference type="ARBA" id="ARBA00022989"/>
    </source>
</evidence>
<evidence type="ECO:0000313" key="7">
    <source>
        <dbReference type="EMBL" id="PLX15936.1"/>
    </source>
</evidence>
<feature type="transmembrane region" description="Helical" evidence="5">
    <location>
        <begin position="156"/>
        <end position="182"/>
    </location>
</feature>
<comment type="subcellular location">
    <subcellularLocation>
        <location evidence="1">Membrane</location>
        <topology evidence="1">Multi-pass membrane protein</topology>
    </subcellularLocation>
</comment>